<reference evidence="1 2" key="1">
    <citation type="submission" date="2019-02" db="EMBL/GenBank/DDBJ databases">
        <title>Sequencing the genomes of 1000 actinobacteria strains.</title>
        <authorList>
            <person name="Klenk H.-P."/>
        </authorList>
    </citation>
    <scope>NUCLEOTIDE SEQUENCE [LARGE SCALE GENOMIC DNA]</scope>
    <source>
        <strain evidence="1 2">DSM 16932</strain>
    </source>
</reference>
<dbReference type="AlphaFoldDB" id="A0A4Q7M460"/>
<dbReference type="Proteomes" id="UP000293852">
    <property type="component" value="Unassembled WGS sequence"/>
</dbReference>
<dbReference type="RefSeq" id="WP_130412946.1">
    <property type="nucleotide sequence ID" value="NZ_SGWX01000001.1"/>
</dbReference>
<evidence type="ECO:0000313" key="2">
    <source>
        <dbReference type="Proteomes" id="UP000293852"/>
    </source>
</evidence>
<organism evidence="1 2">
    <name type="scientific">Xylanimonas ulmi</name>
    <dbReference type="NCBI Taxonomy" id="228973"/>
    <lineage>
        <taxon>Bacteria</taxon>
        <taxon>Bacillati</taxon>
        <taxon>Actinomycetota</taxon>
        <taxon>Actinomycetes</taxon>
        <taxon>Micrococcales</taxon>
        <taxon>Promicromonosporaceae</taxon>
        <taxon>Xylanimonas</taxon>
    </lineage>
</organism>
<dbReference type="EMBL" id="SGWX01000001">
    <property type="protein sequence ID" value="RZS60769.1"/>
    <property type="molecule type" value="Genomic_DNA"/>
</dbReference>
<gene>
    <name evidence="1" type="ORF">EV386_1049</name>
</gene>
<evidence type="ECO:0000313" key="1">
    <source>
        <dbReference type="EMBL" id="RZS60769.1"/>
    </source>
</evidence>
<name>A0A4Q7M460_9MICO</name>
<dbReference type="OrthoDB" id="3838054at2"/>
<accession>A0A4Q7M460</accession>
<sequence length="107" mass="11223">MPDDDTALLLKLIGDQPDASADVLAHAADSTSTPLLVAAALLVGDAGLLTRAAQHATTTRDRQLVALAQAHLRGDADLFHALVRDHLSDYPDNLLAAWIAGRTPPTP</sequence>
<comment type="caution">
    <text evidence="1">The sequence shown here is derived from an EMBL/GenBank/DDBJ whole genome shotgun (WGS) entry which is preliminary data.</text>
</comment>
<protein>
    <submittedName>
        <fullName evidence="1">Uncharacterized protein</fullName>
    </submittedName>
</protein>
<keyword evidence="2" id="KW-1185">Reference proteome</keyword>
<proteinExistence type="predicted"/>